<accession>A0ACB8WHT2</accession>
<dbReference type="EMBL" id="CM041539">
    <property type="protein sequence ID" value="KAI3367354.1"/>
    <property type="molecule type" value="Genomic_DNA"/>
</dbReference>
<organism evidence="1 2">
    <name type="scientific">Scortum barcoo</name>
    <name type="common">barcoo grunter</name>
    <dbReference type="NCBI Taxonomy" id="214431"/>
    <lineage>
        <taxon>Eukaryota</taxon>
        <taxon>Metazoa</taxon>
        <taxon>Chordata</taxon>
        <taxon>Craniata</taxon>
        <taxon>Vertebrata</taxon>
        <taxon>Euteleostomi</taxon>
        <taxon>Actinopterygii</taxon>
        <taxon>Neopterygii</taxon>
        <taxon>Teleostei</taxon>
        <taxon>Neoteleostei</taxon>
        <taxon>Acanthomorphata</taxon>
        <taxon>Eupercaria</taxon>
        <taxon>Centrarchiformes</taxon>
        <taxon>Terapontoidei</taxon>
        <taxon>Terapontidae</taxon>
        <taxon>Scortum</taxon>
    </lineage>
</organism>
<protein>
    <submittedName>
        <fullName evidence="1">Uncharacterized protein</fullName>
    </submittedName>
</protein>
<reference evidence="1" key="1">
    <citation type="submission" date="2022-04" db="EMBL/GenBank/DDBJ databases">
        <title>Jade perch genome.</title>
        <authorList>
            <person name="Chao B."/>
        </authorList>
    </citation>
    <scope>NUCLEOTIDE SEQUENCE</scope>
    <source>
        <strain evidence="1">CB-2022</strain>
    </source>
</reference>
<comment type="caution">
    <text evidence="1">The sequence shown here is derived from an EMBL/GenBank/DDBJ whole genome shotgun (WGS) entry which is preliminary data.</text>
</comment>
<sequence length="275" mass="30994">MIRLLFCCFLTAGVSLEVQVHQSPSEVIKKAGGDVQLVCTHEQSDYRVMLWYQQSPGDKALKLIGYGYVQFTNDSVEKPFRNHFKLAGDLNTDKTRNGSLSIISLTAPKHTATYFCAAREAQHIKPPSALDKNLFTPPLQIFYPLVHYLTLCLNLFTGVHLSKEKQVFQDPPDLLVTPNNEVNLSLTHKIQNYDTILWYQRSAGDTALKLIGYMSYKNPTIEASFESRFKVSGDGEKTAYLHFLNPKHPEDSGEYFGAASMHSNKDGDYLVQKPP</sequence>
<keyword evidence="2" id="KW-1185">Reference proteome</keyword>
<dbReference type="Proteomes" id="UP000831701">
    <property type="component" value="Chromosome 9"/>
</dbReference>
<evidence type="ECO:0000313" key="2">
    <source>
        <dbReference type="Proteomes" id="UP000831701"/>
    </source>
</evidence>
<evidence type="ECO:0000313" key="1">
    <source>
        <dbReference type="EMBL" id="KAI3367354.1"/>
    </source>
</evidence>
<proteinExistence type="predicted"/>
<gene>
    <name evidence="1" type="ORF">L3Q82_026161</name>
</gene>
<name>A0ACB8WHT2_9TELE</name>